<reference evidence="1 2" key="1">
    <citation type="journal article" date="2023" name="Nucleic Acids Res.">
        <title>The hologenome of Daphnia magna reveals possible DNA methylation and microbiome-mediated evolution of the host genome.</title>
        <authorList>
            <person name="Chaturvedi A."/>
            <person name="Li X."/>
            <person name="Dhandapani V."/>
            <person name="Marshall H."/>
            <person name="Kissane S."/>
            <person name="Cuenca-Cambronero M."/>
            <person name="Asole G."/>
            <person name="Calvet F."/>
            <person name="Ruiz-Romero M."/>
            <person name="Marangio P."/>
            <person name="Guigo R."/>
            <person name="Rago D."/>
            <person name="Mirbahai L."/>
            <person name="Eastwood N."/>
            <person name="Colbourne J.K."/>
            <person name="Zhou J."/>
            <person name="Mallon E."/>
            <person name="Orsini L."/>
        </authorList>
    </citation>
    <scope>NUCLEOTIDE SEQUENCE [LARGE SCALE GENOMIC DNA]</scope>
    <source>
        <strain evidence="1">LRV0_1</strain>
    </source>
</reference>
<gene>
    <name evidence="1" type="ORF">OUZ56_030909</name>
</gene>
<keyword evidence="2" id="KW-1185">Reference proteome</keyword>
<organism evidence="1 2">
    <name type="scientific">Daphnia magna</name>
    <dbReference type="NCBI Taxonomy" id="35525"/>
    <lineage>
        <taxon>Eukaryota</taxon>
        <taxon>Metazoa</taxon>
        <taxon>Ecdysozoa</taxon>
        <taxon>Arthropoda</taxon>
        <taxon>Crustacea</taxon>
        <taxon>Branchiopoda</taxon>
        <taxon>Diplostraca</taxon>
        <taxon>Cladocera</taxon>
        <taxon>Anomopoda</taxon>
        <taxon>Daphniidae</taxon>
        <taxon>Daphnia</taxon>
    </lineage>
</organism>
<dbReference type="Proteomes" id="UP001234178">
    <property type="component" value="Unassembled WGS sequence"/>
</dbReference>
<name>A0ABQ9ZSP3_9CRUS</name>
<evidence type="ECO:0000313" key="2">
    <source>
        <dbReference type="Proteomes" id="UP001234178"/>
    </source>
</evidence>
<proteinExistence type="predicted"/>
<protein>
    <submittedName>
        <fullName evidence="1">Uncharacterized protein</fullName>
    </submittedName>
</protein>
<sequence length="100" mass="11415">MSKYLLCNNRIEATKKLVTKLERIGRHFMKHGCVPCGVVHVSFLDPVKHFACTVLCMPNFQECFWCHCLLDYSKVQFQRFLISAVGIHRVGGAKTMAVRA</sequence>
<comment type="caution">
    <text evidence="1">The sequence shown here is derived from an EMBL/GenBank/DDBJ whole genome shotgun (WGS) entry which is preliminary data.</text>
</comment>
<evidence type="ECO:0000313" key="1">
    <source>
        <dbReference type="EMBL" id="KAK4015943.1"/>
    </source>
</evidence>
<dbReference type="EMBL" id="JAOYFB010000005">
    <property type="protein sequence ID" value="KAK4015943.1"/>
    <property type="molecule type" value="Genomic_DNA"/>
</dbReference>
<accession>A0ABQ9ZSP3</accession>